<evidence type="ECO:0000256" key="2">
    <source>
        <dbReference type="ARBA" id="ARBA00013346"/>
    </source>
</evidence>
<dbReference type="PANTHER" id="PTHR11579:SF18">
    <property type="entry name" value="PROTEIN-L-ISOASPARTATE O-METHYLTRANSFERASE"/>
    <property type="match status" value="1"/>
</dbReference>
<reference evidence="5" key="1">
    <citation type="submission" date="2024-01" db="EMBL/GenBank/DDBJ databases">
        <title>Roseobacter fucihabitans sp. nov., isolated from the brown alga Fucus spiralis.</title>
        <authorList>
            <person name="Hahnke S."/>
            <person name="Berger M."/>
            <person name="Schlingloff A."/>
            <person name="Athale I."/>
            <person name="Neumann-Schaal M."/>
            <person name="Adenaya A."/>
            <person name="Poehlein A."/>
            <person name="Daniel R."/>
            <person name="Pertersen J."/>
            <person name="Brinkhoff T."/>
        </authorList>
    </citation>
    <scope>NUCLEOTIDE SEQUENCE [LARGE SCALE GENOMIC DNA]</scope>
    <source>
        <strain evidence="5">B14</strain>
    </source>
</reference>
<evidence type="ECO:0000256" key="1">
    <source>
        <dbReference type="ARBA" id="ARBA00005369"/>
    </source>
</evidence>
<sequence>MTSIGGNFKIWRNNPAKNAWLAPRMCIHAPKVMRLPQVGKMPRIDVAAAPQMWHIYFNPRRMNEFNHMTDFDTRRMMMVDTQVRPSDVTKFPIIDAMLRVRRENFVPTARREAAYMGENIDLGNGRVLLEPRTLAKMLDALDISNDELVLDVGCALGYSSAIIAHMAAAVVAVEEDSDMIREAQEALVEAGIDNVILHEGPLAGGAAQHGPYDVVLVEGGVHHLPQALADQIKEGGRVACLFMQGALGEVRIGYKRDGQISWRMAFNAGAAVLDGFAKEQAFEF</sequence>
<dbReference type="GO" id="GO:0004719">
    <property type="term" value="F:protein-L-isoaspartate (D-aspartate) O-methyltransferase activity"/>
    <property type="evidence" value="ECO:0007669"/>
    <property type="project" value="UniProtKB-EC"/>
</dbReference>
<comment type="similarity">
    <text evidence="1">Belongs to the methyltransferase superfamily. L-isoaspartyl/D-aspartyl protein methyltransferase family.</text>
</comment>
<keyword evidence="5" id="KW-1185">Reference proteome</keyword>
<evidence type="ECO:0000313" key="5">
    <source>
        <dbReference type="Proteomes" id="UP001318682"/>
    </source>
</evidence>
<evidence type="ECO:0000256" key="3">
    <source>
        <dbReference type="ARBA" id="ARBA00030757"/>
    </source>
</evidence>
<dbReference type="Proteomes" id="UP001318682">
    <property type="component" value="Chromosome"/>
</dbReference>
<proteinExistence type="inferred from homology"/>
<dbReference type="EMBL" id="CP143423">
    <property type="protein sequence ID" value="WVX49446.1"/>
    <property type="molecule type" value="Genomic_DNA"/>
</dbReference>
<dbReference type="GO" id="GO:0032259">
    <property type="term" value="P:methylation"/>
    <property type="evidence" value="ECO:0007669"/>
    <property type="project" value="UniProtKB-KW"/>
</dbReference>
<dbReference type="Gene3D" id="3.40.50.150">
    <property type="entry name" value="Vaccinia Virus protein VP39"/>
    <property type="match status" value="1"/>
</dbReference>
<organism evidence="4 5">
    <name type="scientific">Roseobacter fucihabitans</name>
    <dbReference type="NCBI Taxonomy" id="1537242"/>
    <lineage>
        <taxon>Bacteria</taxon>
        <taxon>Pseudomonadati</taxon>
        <taxon>Pseudomonadota</taxon>
        <taxon>Alphaproteobacteria</taxon>
        <taxon>Rhodobacterales</taxon>
        <taxon>Roseobacteraceae</taxon>
        <taxon>Roseobacter</taxon>
    </lineage>
</organism>
<name>A0ABZ2BUD9_9RHOB</name>
<dbReference type="CDD" id="cd02440">
    <property type="entry name" value="AdoMet_MTases"/>
    <property type="match status" value="1"/>
</dbReference>
<gene>
    <name evidence="4" type="primary">pcm_2</name>
    <name evidence="4" type="ORF">ROLI_025400</name>
</gene>
<keyword evidence="4" id="KW-0489">Methyltransferase</keyword>
<keyword evidence="4" id="KW-0808">Transferase</keyword>
<dbReference type="Pfam" id="PF01135">
    <property type="entry name" value="PCMT"/>
    <property type="match status" value="1"/>
</dbReference>
<accession>A0ABZ2BUD9</accession>
<dbReference type="InterPro" id="IPR000682">
    <property type="entry name" value="PCMT"/>
</dbReference>
<dbReference type="SUPFAM" id="SSF53335">
    <property type="entry name" value="S-adenosyl-L-methionine-dependent methyltransferases"/>
    <property type="match status" value="1"/>
</dbReference>
<protein>
    <recommendedName>
        <fullName evidence="2">Protein-L-isoaspartate O-methyltransferase</fullName>
    </recommendedName>
    <alternativeName>
        <fullName evidence="3">Protein L-isoaspartyl methyltransferase</fullName>
    </alternativeName>
</protein>
<dbReference type="InterPro" id="IPR029063">
    <property type="entry name" value="SAM-dependent_MTases_sf"/>
</dbReference>
<dbReference type="PANTHER" id="PTHR11579">
    <property type="entry name" value="PROTEIN-L-ISOASPARTATE O-METHYLTRANSFERASE"/>
    <property type="match status" value="1"/>
</dbReference>
<evidence type="ECO:0000313" key="4">
    <source>
        <dbReference type="EMBL" id="WVX49446.1"/>
    </source>
</evidence>